<dbReference type="RefSeq" id="WP_121682672.1">
    <property type="nucleotide sequence ID" value="NZ_RCVZ01000025.1"/>
</dbReference>
<evidence type="ECO:0000256" key="5">
    <source>
        <dbReference type="ARBA" id="ARBA00022475"/>
    </source>
</evidence>
<comment type="catalytic activity">
    <reaction evidence="1">
        <text>ATP + protein L-histidine = ADP + protein N-phospho-L-histidine.</text>
        <dbReference type="EC" id="2.7.13.3"/>
    </reaction>
</comment>
<dbReference type="CDD" id="cd00075">
    <property type="entry name" value="HATPase"/>
    <property type="match status" value="1"/>
</dbReference>
<dbReference type="Gene3D" id="6.10.340.10">
    <property type="match status" value="1"/>
</dbReference>
<evidence type="ECO:0000256" key="2">
    <source>
        <dbReference type="ARBA" id="ARBA00004651"/>
    </source>
</evidence>
<feature type="domain" description="HAMP" evidence="17">
    <location>
        <begin position="184"/>
        <end position="237"/>
    </location>
</feature>
<evidence type="ECO:0000256" key="8">
    <source>
        <dbReference type="ARBA" id="ARBA00022692"/>
    </source>
</evidence>
<dbReference type="Pfam" id="PF18719">
    <property type="entry name" value="ArlS_N"/>
    <property type="match status" value="1"/>
</dbReference>
<dbReference type="FunFam" id="3.30.565.10:FF:000006">
    <property type="entry name" value="Sensor histidine kinase WalK"/>
    <property type="match status" value="1"/>
</dbReference>
<dbReference type="InterPro" id="IPR003661">
    <property type="entry name" value="HisK_dim/P_dom"/>
</dbReference>
<dbReference type="Gene3D" id="3.30.565.10">
    <property type="entry name" value="Histidine kinase-like ATPase, C-terminal domain"/>
    <property type="match status" value="1"/>
</dbReference>
<evidence type="ECO:0000313" key="19">
    <source>
        <dbReference type="Proteomes" id="UP000276770"/>
    </source>
</evidence>
<evidence type="ECO:0000256" key="11">
    <source>
        <dbReference type="ARBA" id="ARBA00022840"/>
    </source>
</evidence>
<name>A0A3L7JJY5_9BACI</name>
<dbReference type="EC" id="2.7.13.3" evidence="3"/>
<accession>A0A3L7JJY5</accession>
<feature type="domain" description="Histidine kinase" evidence="16">
    <location>
        <begin position="245"/>
        <end position="462"/>
    </location>
</feature>
<dbReference type="InterPro" id="IPR004358">
    <property type="entry name" value="Sig_transdc_His_kin-like_C"/>
</dbReference>
<keyword evidence="6" id="KW-0597">Phosphoprotein</keyword>
<dbReference type="PROSITE" id="PS50109">
    <property type="entry name" value="HIS_KIN"/>
    <property type="match status" value="1"/>
</dbReference>
<evidence type="ECO:0000256" key="14">
    <source>
        <dbReference type="ARBA" id="ARBA00023136"/>
    </source>
</evidence>
<evidence type="ECO:0000256" key="1">
    <source>
        <dbReference type="ARBA" id="ARBA00000085"/>
    </source>
</evidence>
<dbReference type="AlphaFoldDB" id="A0A3L7JJY5"/>
<evidence type="ECO:0000256" key="12">
    <source>
        <dbReference type="ARBA" id="ARBA00022989"/>
    </source>
</evidence>
<evidence type="ECO:0000313" key="18">
    <source>
        <dbReference type="EMBL" id="RLQ91087.1"/>
    </source>
</evidence>
<dbReference type="InterPro" id="IPR036097">
    <property type="entry name" value="HisK_dim/P_sf"/>
</dbReference>
<evidence type="ECO:0000256" key="3">
    <source>
        <dbReference type="ARBA" id="ARBA00012438"/>
    </source>
</evidence>
<dbReference type="InterPro" id="IPR003594">
    <property type="entry name" value="HATPase_dom"/>
</dbReference>
<evidence type="ECO:0000256" key="10">
    <source>
        <dbReference type="ARBA" id="ARBA00022777"/>
    </source>
</evidence>
<dbReference type="SUPFAM" id="SSF47384">
    <property type="entry name" value="Homodimeric domain of signal transducing histidine kinase"/>
    <property type="match status" value="1"/>
</dbReference>
<evidence type="ECO:0000256" key="9">
    <source>
        <dbReference type="ARBA" id="ARBA00022741"/>
    </source>
</evidence>
<dbReference type="InterPro" id="IPR003660">
    <property type="entry name" value="HAMP_dom"/>
</dbReference>
<dbReference type="OrthoDB" id="9786919at2"/>
<dbReference type="InterPro" id="IPR036890">
    <property type="entry name" value="HATPase_C_sf"/>
</dbReference>
<dbReference type="InterPro" id="IPR005467">
    <property type="entry name" value="His_kinase_dom"/>
</dbReference>
<feature type="transmembrane region" description="Helical" evidence="15">
    <location>
        <begin position="12"/>
        <end position="31"/>
    </location>
</feature>
<evidence type="ECO:0000256" key="13">
    <source>
        <dbReference type="ARBA" id="ARBA00023012"/>
    </source>
</evidence>
<evidence type="ECO:0000259" key="16">
    <source>
        <dbReference type="PROSITE" id="PS50109"/>
    </source>
</evidence>
<evidence type="ECO:0000256" key="15">
    <source>
        <dbReference type="SAM" id="Phobius"/>
    </source>
</evidence>
<dbReference type="InterPro" id="IPR050398">
    <property type="entry name" value="HssS/ArlS-like"/>
</dbReference>
<protein>
    <recommendedName>
        <fullName evidence="4">Signal transduction histidine-protein kinase ArlS</fullName>
        <ecNumber evidence="3">2.7.13.3</ecNumber>
    </recommendedName>
</protein>
<dbReference type="SMART" id="SM00388">
    <property type="entry name" value="HisKA"/>
    <property type="match status" value="1"/>
</dbReference>
<dbReference type="GO" id="GO:0000155">
    <property type="term" value="F:phosphorelay sensor kinase activity"/>
    <property type="evidence" value="ECO:0007669"/>
    <property type="project" value="InterPro"/>
</dbReference>
<keyword evidence="12 15" id="KW-1133">Transmembrane helix</keyword>
<dbReference type="Pfam" id="PF00512">
    <property type="entry name" value="HisKA"/>
    <property type="match status" value="1"/>
</dbReference>
<dbReference type="CDD" id="cd06225">
    <property type="entry name" value="HAMP"/>
    <property type="match status" value="1"/>
</dbReference>
<comment type="caution">
    <text evidence="18">The sequence shown here is derived from an EMBL/GenBank/DDBJ whole genome shotgun (WGS) entry which is preliminary data.</text>
</comment>
<keyword evidence="7" id="KW-0808">Transferase</keyword>
<dbReference type="Pfam" id="PF02518">
    <property type="entry name" value="HATPase_c"/>
    <property type="match status" value="1"/>
</dbReference>
<dbReference type="PANTHER" id="PTHR45528">
    <property type="entry name" value="SENSOR HISTIDINE KINASE CPXA"/>
    <property type="match status" value="1"/>
</dbReference>
<reference evidence="18 19" key="1">
    <citation type="submission" date="2018-10" db="EMBL/GenBank/DDBJ databases">
        <title>Falsibacillus sp. genome draft.</title>
        <authorList>
            <person name="Shi S."/>
        </authorList>
    </citation>
    <scope>NUCLEOTIDE SEQUENCE [LARGE SCALE GENOMIC DNA]</scope>
    <source>
        <strain evidence="18 19">GY 10110</strain>
    </source>
</reference>
<keyword evidence="11" id="KW-0067">ATP-binding</keyword>
<keyword evidence="9" id="KW-0547">Nucleotide-binding</keyword>
<dbReference type="Gene3D" id="1.10.287.130">
    <property type="match status" value="1"/>
</dbReference>
<dbReference type="SMART" id="SM00304">
    <property type="entry name" value="HAMP"/>
    <property type="match status" value="1"/>
</dbReference>
<dbReference type="GO" id="GO:0005524">
    <property type="term" value="F:ATP binding"/>
    <property type="evidence" value="ECO:0007669"/>
    <property type="project" value="UniProtKB-KW"/>
</dbReference>
<evidence type="ECO:0000256" key="6">
    <source>
        <dbReference type="ARBA" id="ARBA00022553"/>
    </source>
</evidence>
<evidence type="ECO:0000256" key="4">
    <source>
        <dbReference type="ARBA" id="ARBA00015735"/>
    </source>
</evidence>
<gene>
    <name evidence="18" type="ORF">D9X91_21300</name>
</gene>
<dbReference type="PRINTS" id="PR00344">
    <property type="entry name" value="BCTRLSENSOR"/>
</dbReference>
<keyword evidence="19" id="KW-1185">Reference proteome</keyword>
<evidence type="ECO:0000259" key="17">
    <source>
        <dbReference type="PROSITE" id="PS50885"/>
    </source>
</evidence>
<dbReference type="SUPFAM" id="SSF158472">
    <property type="entry name" value="HAMP domain-like"/>
    <property type="match status" value="1"/>
</dbReference>
<dbReference type="FunFam" id="1.10.287.130:FF:000001">
    <property type="entry name" value="Two-component sensor histidine kinase"/>
    <property type="match status" value="1"/>
</dbReference>
<evidence type="ECO:0000256" key="7">
    <source>
        <dbReference type="ARBA" id="ARBA00022679"/>
    </source>
</evidence>
<proteinExistence type="predicted"/>
<dbReference type="GO" id="GO:0005886">
    <property type="term" value="C:plasma membrane"/>
    <property type="evidence" value="ECO:0007669"/>
    <property type="project" value="UniProtKB-SubCell"/>
</dbReference>
<dbReference type="EMBL" id="RCVZ01000025">
    <property type="protein sequence ID" value="RLQ91087.1"/>
    <property type="molecule type" value="Genomic_DNA"/>
</dbReference>
<dbReference type="CDD" id="cd00082">
    <property type="entry name" value="HisKA"/>
    <property type="match status" value="1"/>
</dbReference>
<keyword evidence="13" id="KW-0902">Two-component regulatory system</keyword>
<dbReference type="InterPro" id="IPR041610">
    <property type="entry name" value="ArlS_N"/>
</dbReference>
<dbReference type="PANTHER" id="PTHR45528:SF12">
    <property type="entry name" value="SENSOR HISTIDINE KINASE ARSS"/>
    <property type="match status" value="1"/>
</dbReference>
<dbReference type="PROSITE" id="PS50885">
    <property type="entry name" value="HAMP"/>
    <property type="match status" value="1"/>
</dbReference>
<keyword evidence="5" id="KW-1003">Cell membrane</keyword>
<organism evidence="18 19">
    <name type="scientific">Falsibacillus albus</name>
    <dbReference type="NCBI Taxonomy" id="2478915"/>
    <lineage>
        <taxon>Bacteria</taxon>
        <taxon>Bacillati</taxon>
        <taxon>Bacillota</taxon>
        <taxon>Bacilli</taxon>
        <taxon>Bacillales</taxon>
        <taxon>Bacillaceae</taxon>
        <taxon>Falsibacillus</taxon>
    </lineage>
</organism>
<keyword evidence="8 15" id="KW-0812">Transmembrane</keyword>
<dbReference type="SUPFAM" id="SSF55874">
    <property type="entry name" value="ATPase domain of HSP90 chaperone/DNA topoisomerase II/histidine kinase"/>
    <property type="match status" value="1"/>
</dbReference>
<keyword evidence="10 18" id="KW-0418">Kinase</keyword>
<dbReference type="Pfam" id="PF00672">
    <property type="entry name" value="HAMP"/>
    <property type="match status" value="1"/>
</dbReference>
<keyword evidence="14 15" id="KW-0472">Membrane</keyword>
<sequence length="464" mass="53394">MLKLGNFKIKWKLVLWSAALIMGLFFAYNLLQYFVMSAWMVHHEELAIQDKMNEVQHYYQKERHLPSEQQQLVEDKEFLQGINEKSEMIIVYDQNDKPLITVSQTDKKWKKLVSENGIVRKHVGEDRLLIDKKVISTPRFKGSIEIVRNLESFDSLLDQFGAVMLLTLLGAIVVSVVGGLFLSNQLLKPLQDISMTLARIKKFGLKERVVVKDNRDEISQLAIHFNELMDQLELSFNKQKQFVEDASHELRTPLAALQGNLSMLNRWGKDNPAVLEKSLNSSLNEVERLNHLVKNLLELTRFDSEAEQEESTEPINPGPIIERVIEKFETIYPEFQLDTYGLENKEHILVGENHLEQLLFILIDNAIKYSVEWKKVAIHLLPGNNDVRLVIQDWGIGIPEDEIPLVLNRFYRVDKSRNRKKGGHGIGLSIAKKIVDKYDGQLTITSDLDIGTKVEVMFPNANSR</sequence>
<dbReference type="SMART" id="SM00387">
    <property type="entry name" value="HATPase_c"/>
    <property type="match status" value="1"/>
</dbReference>
<comment type="subcellular location">
    <subcellularLocation>
        <location evidence="2">Cell membrane</location>
        <topology evidence="2">Multi-pass membrane protein</topology>
    </subcellularLocation>
</comment>
<feature type="transmembrane region" description="Helical" evidence="15">
    <location>
        <begin position="160"/>
        <end position="182"/>
    </location>
</feature>
<dbReference type="Proteomes" id="UP000276770">
    <property type="component" value="Unassembled WGS sequence"/>
</dbReference>